<dbReference type="InterPro" id="IPR027417">
    <property type="entry name" value="P-loop_NTPase"/>
</dbReference>
<dbReference type="InterPro" id="IPR022107">
    <property type="entry name" value="DNA_pol_III_gamma/tau_C"/>
</dbReference>
<dbReference type="EMBL" id="LPWD01000090">
    <property type="protein sequence ID" value="ODS03567.1"/>
    <property type="molecule type" value="Genomic_DNA"/>
</dbReference>
<organism evidence="3 4">
    <name type="scientific">Methyloceanibacter marginalis</name>
    <dbReference type="NCBI Taxonomy" id="1774971"/>
    <lineage>
        <taxon>Bacteria</taxon>
        <taxon>Pseudomonadati</taxon>
        <taxon>Pseudomonadota</taxon>
        <taxon>Alphaproteobacteria</taxon>
        <taxon>Hyphomicrobiales</taxon>
        <taxon>Hyphomicrobiaceae</taxon>
        <taxon>Methyloceanibacter</taxon>
    </lineage>
</organism>
<accession>A0A1E3WEV4</accession>
<dbReference type="SUPFAM" id="SSF52540">
    <property type="entry name" value="P-loop containing nucleoside triphosphate hydrolases"/>
    <property type="match status" value="1"/>
</dbReference>
<keyword evidence="4" id="KW-1185">Reference proteome</keyword>
<dbReference type="OrthoDB" id="9810148at2"/>
<feature type="region of interest" description="Disordered" evidence="1">
    <location>
        <begin position="157"/>
        <end position="183"/>
    </location>
</feature>
<protein>
    <recommendedName>
        <fullName evidence="2">DNA polymerase III subunit gamma/ tau C-terminal domain-containing protein</fullName>
    </recommendedName>
</protein>
<evidence type="ECO:0000256" key="1">
    <source>
        <dbReference type="SAM" id="MobiDB-lite"/>
    </source>
</evidence>
<dbReference type="RefSeq" id="WP_069623239.1">
    <property type="nucleotide sequence ID" value="NZ_LPWD01000090.1"/>
</dbReference>
<feature type="domain" description="DNA polymerase III subunit gamma/ tau C-terminal" evidence="2">
    <location>
        <begin position="45"/>
        <end position="155"/>
    </location>
</feature>
<dbReference type="AlphaFoldDB" id="A0A1E3WEV4"/>
<proteinExistence type="predicted"/>
<gene>
    <name evidence="3" type="ORF">AUC71_00785</name>
</gene>
<evidence type="ECO:0000313" key="4">
    <source>
        <dbReference type="Proteomes" id="UP000095042"/>
    </source>
</evidence>
<reference evidence="3 4" key="1">
    <citation type="journal article" date="2016" name="Environ. Microbiol.">
        <title>New Methyloceanibacter diversity from North Sea sediments includes methanotroph containing solely the soluble methane monooxygenase.</title>
        <authorList>
            <person name="Vekeman B."/>
            <person name="Kerckhof F.M."/>
            <person name="Cremers G."/>
            <person name="de Vos P."/>
            <person name="Vandamme P."/>
            <person name="Boon N."/>
            <person name="Op den Camp H.J."/>
            <person name="Heylen K."/>
        </authorList>
    </citation>
    <scope>NUCLEOTIDE SEQUENCE [LARGE SCALE GENOMIC DNA]</scope>
    <source>
        <strain evidence="3 4">R-67177</strain>
    </source>
</reference>
<comment type="caution">
    <text evidence="3">The sequence shown here is derived from an EMBL/GenBank/DDBJ whole genome shotgun (WGS) entry which is preliminary data.</text>
</comment>
<sequence>MKAGDILILVRRREPFTAPMIRELKRAGSPVAGADRMRLMDQLAVQDLVALADDKRDLKLKNALLEQVRLVRFKPGHIEVNPLPVAAPDLLQELMRKLKAWTGRVWIVSTSDQEGAEPLGATRRAQAEREMEQLRAHPAVQEVLQHFPDARIAAVRSTAHAVPGEDAGNEAPPEEDLKDDGTN</sequence>
<dbReference type="Proteomes" id="UP000095042">
    <property type="component" value="Unassembled WGS sequence"/>
</dbReference>
<feature type="compositionally biased region" description="Acidic residues" evidence="1">
    <location>
        <begin position="172"/>
        <end position="183"/>
    </location>
</feature>
<evidence type="ECO:0000313" key="3">
    <source>
        <dbReference type="EMBL" id="ODS03567.1"/>
    </source>
</evidence>
<evidence type="ECO:0000259" key="2">
    <source>
        <dbReference type="Pfam" id="PF12362"/>
    </source>
</evidence>
<dbReference type="Pfam" id="PF12362">
    <property type="entry name" value="DUF3646"/>
    <property type="match status" value="1"/>
</dbReference>
<name>A0A1E3WEV4_9HYPH</name>